<gene>
    <name evidence="1" type="ORF">NQU54_45550</name>
</gene>
<proteinExistence type="predicted"/>
<sequence>MPERELPRLDDAATASAMSRTLAALSAVFPALGEGSHEFSITADG</sequence>
<evidence type="ECO:0000313" key="1">
    <source>
        <dbReference type="EMBL" id="MCQ8836096.1"/>
    </source>
</evidence>
<dbReference type="Proteomes" id="UP001142400">
    <property type="component" value="Unassembled WGS sequence"/>
</dbReference>
<organism evidence="1 2">
    <name type="scientific">Streptomyces malaysiensis subsp. samsunensis</name>
    <dbReference type="NCBI Taxonomy" id="459658"/>
    <lineage>
        <taxon>Bacteria</taxon>
        <taxon>Bacillati</taxon>
        <taxon>Actinomycetota</taxon>
        <taxon>Actinomycetes</taxon>
        <taxon>Kitasatosporales</taxon>
        <taxon>Streptomycetaceae</taxon>
        <taxon>Streptomyces</taxon>
        <taxon>Streptomyces violaceusniger group</taxon>
    </lineage>
</organism>
<accession>A0A9X2RYY6</accession>
<keyword evidence="2" id="KW-1185">Reference proteome</keyword>
<dbReference type="AlphaFoldDB" id="A0A9X2RYY6"/>
<evidence type="ECO:0000313" key="2">
    <source>
        <dbReference type="Proteomes" id="UP001142400"/>
    </source>
</evidence>
<dbReference type="RefSeq" id="WP_257636170.1">
    <property type="nucleotide sequence ID" value="NZ_JANIIC010000104.1"/>
</dbReference>
<reference evidence="1" key="1">
    <citation type="submission" date="2022-06" db="EMBL/GenBank/DDBJ databases">
        <title>WGS of actinobacteria.</title>
        <authorList>
            <person name="Thawai C."/>
        </authorList>
    </citation>
    <scope>NUCLEOTIDE SEQUENCE</scope>
    <source>
        <strain evidence="1">DSM 42010</strain>
    </source>
</reference>
<comment type="caution">
    <text evidence="1">The sequence shown here is derived from an EMBL/GenBank/DDBJ whole genome shotgun (WGS) entry which is preliminary data.</text>
</comment>
<name>A0A9X2RYY6_STRMQ</name>
<dbReference type="EMBL" id="JANIIC010000104">
    <property type="protein sequence ID" value="MCQ8836096.1"/>
    <property type="molecule type" value="Genomic_DNA"/>
</dbReference>
<protein>
    <submittedName>
        <fullName evidence="1">Uncharacterized protein</fullName>
    </submittedName>
</protein>